<dbReference type="EMBL" id="UZAI01001718">
    <property type="protein sequence ID" value="VDO64694.1"/>
    <property type="molecule type" value="Genomic_DNA"/>
</dbReference>
<dbReference type="AlphaFoldDB" id="A0A183LMV9"/>
<organism evidence="1 2">
    <name type="scientific">Schistosoma margrebowiei</name>
    <dbReference type="NCBI Taxonomy" id="48269"/>
    <lineage>
        <taxon>Eukaryota</taxon>
        <taxon>Metazoa</taxon>
        <taxon>Spiralia</taxon>
        <taxon>Lophotrochozoa</taxon>
        <taxon>Platyhelminthes</taxon>
        <taxon>Trematoda</taxon>
        <taxon>Digenea</taxon>
        <taxon>Strigeidida</taxon>
        <taxon>Schistosomatoidea</taxon>
        <taxon>Schistosomatidae</taxon>
        <taxon>Schistosoma</taxon>
    </lineage>
</organism>
<evidence type="ECO:0000313" key="2">
    <source>
        <dbReference type="Proteomes" id="UP000277204"/>
    </source>
</evidence>
<name>A0A183LMV9_9TREM</name>
<keyword evidence="2" id="KW-1185">Reference proteome</keyword>
<evidence type="ECO:0000313" key="1">
    <source>
        <dbReference type="EMBL" id="VDO64694.1"/>
    </source>
</evidence>
<accession>A0A183LMV9</accession>
<reference evidence="1 2" key="1">
    <citation type="submission" date="2018-11" db="EMBL/GenBank/DDBJ databases">
        <authorList>
            <consortium name="Pathogen Informatics"/>
        </authorList>
    </citation>
    <scope>NUCLEOTIDE SEQUENCE [LARGE SCALE GENOMIC DNA]</scope>
    <source>
        <strain evidence="1 2">Zambia</strain>
    </source>
</reference>
<gene>
    <name evidence="1" type="ORF">SMRZ_LOCUS5136</name>
</gene>
<dbReference type="Proteomes" id="UP000277204">
    <property type="component" value="Unassembled WGS sequence"/>
</dbReference>
<proteinExistence type="predicted"/>
<protein>
    <submittedName>
        <fullName evidence="1">Uncharacterized protein</fullName>
    </submittedName>
</protein>
<sequence>MMDSFHYFDLLILDLFCLLDVQNSLAYLVVFLHCYLLYLWIYRLYHLVKFVFLSSFHLLL</sequence>